<proteinExistence type="predicted"/>
<evidence type="ECO:0000313" key="2">
    <source>
        <dbReference type="Proteomes" id="UP000199081"/>
    </source>
</evidence>
<sequence length="57" mass="6594">MISIIESIAQAENESRSENIKWGYRRHAAQGTSKLYNRKCYGYENDADGELIIKKDE</sequence>
<dbReference type="AlphaFoldDB" id="A0A1H7F9T7"/>
<dbReference type="EMBL" id="FNZU01000001">
    <property type="protein sequence ID" value="SEK22728.1"/>
    <property type="molecule type" value="Genomic_DNA"/>
</dbReference>
<accession>A0A1H7F9T7</accession>
<organism evidence="1 2">
    <name type="scientific">Alkalibacterium pelagium</name>
    <dbReference type="NCBI Taxonomy" id="426702"/>
    <lineage>
        <taxon>Bacteria</taxon>
        <taxon>Bacillati</taxon>
        <taxon>Bacillota</taxon>
        <taxon>Bacilli</taxon>
        <taxon>Lactobacillales</taxon>
        <taxon>Carnobacteriaceae</taxon>
        <taxon>Alkalibacterium</taxon>
    </lineage>
</organism>
<reference evidence="2" key="1">
    <citation type="submission" date="2016-10" db="EMBL/GenBank/DDBJ databases">
        <authorList>
            <person name="Varghese N."/>
            <person name="Submissions S."/>
        </authorList>
    </citation>
    <scope>NUCLEOTIDE SEQUENCE [LARGE SCALE GENOMIC DNA]</scope>
    <source>
        <strain evidence="2">DSM 19183</strain>
    </source>
</reference>
<keyword evidence="2" id="KW-1185">Reference proteome</keyword>
<dbReference type="RefSeq" id="WP_256212629.1">
    <property type="nucleotide sequence ID" value="NZ_FNZU01000001.1"/>
</dbReference>
<name>A0A1H7F9T7_9LACT</name>
<dbReference type="Proteomes" id="UP000199081">
    <property type="component" value="Unassembled WGS sequence"/>
</dbReference>
<dbReference type="STRING" id="426702.SAMN04488099_101241"/>
<evidence type="ECO:0000313" key="1">
    <source>
        <dbReference type="EMBL" id="SEK22728.1"/>
    </source>
</evidence>
<gene>
    <name evidence="1" type="ORF">SAMN04488099_101241</name>
</gene>
<protein>
    <submittedName>
        <fullName evidence="1">Uncharacterized protein</fullName>
    </submittedName>
</protein>